<dbReference type="OrthoDB" id="8045193at2759"/>
<evidence type="ECO:0000313" key="2">
    <source>
        <dbReference type="Proteomes" id="UP000478052"/>
    </source>
</evidence>
<comment type="caution">
    <text evidence="1">The sequence shown here is derived from an EMBL/GenBank/DDBJ whole genome shotgun (WGS) entry which is preliminary data.</text>
</comment>
<evidence type="ECO:0000313" key="1">
    <source>
        <dbReference type="EMBL" id="KAF0733223.1"/>
    </source>
</evidence>
<sequence>MEMDNFKSFSALLSSTFIKRTLDVNKEKVNWLKITWLRYDKNFGTIQFKTTLDPDFRILDLKKTTGKQELEKRLQVHHNW</sequence>
<keyword evidence="2" id="KW-1185">Reference proteome</keyword>
<organism evidence="1 2">
    <name type="scientific">Aphis craccivora</name>
    <name type="common">Cowpea aphid</name>
    <dbReference type="NCBI Taxonomy" id="307492"/>
    <lineage>
        <taxon>Eukaryota</taxon>
        <taxon>Metazoa</taxon>
        <taxon>Ecdysozoa</taxon>
        <taxon>Arthropoda</taxon>
        <taxon>Hexapoda</taxon>
        <taxon>Insecta</taxon>
        <taxon>Pterygota</taxon>
        <taxon>Neoptera</taxon>
        <taxon>Paraneoptera</taxon>
        <taxon>Hemiptera</taxon>
        <taxon>Sternorrhyncha</taxon>
        <taxon>Aphidomorpha</taxon>
        <taxon>Aphidoidea</taxon>
        <taxon>Aphididae</taxon>
        <taxon>Aphidini</taxon>
        <taxon>Aphis</taxon>
        <taxon>Aphis</taxon>
    </lineage>
</organism>
<protein>
    <submittedName>
        <fullName evidence="1">Uncharacterized protein</fullName>
    </submittedName>
</protein>
<name>A0A6G0X0C7_APHCR</name>
<dbReference type="Proteomes" id="UP000478052">
    <property type="component" value="Unassembled WGS sequence"/>
</dbReference>
<dbReference type="AlphaFoldDB" id="A0A6G0X0C7"/>
<dbReference type="EMBL" id="VUJU01008265">
    <property type="protein sequence ID" value="KAF0733223.1"/>
    <property type="molecule type" value="Genomic_DNA"/>
</dbReference>
<accession>A0A6G0X0C7</accession>
<proteinExistence type="predicted"/>
<reference evidence="1 2" key="1">
    <citation type="submission" date="2019-08" db="EMBL/GenBank/DDBJ databases">
        <title>Whole genome of Aphis craccivora.</title>
        <authorList>
            <person name="Voronova N.V."/>
            <person name="Shulinski R.S."/>
            <person name="Bandarenka Y.V."/>
            <person name="Zhorov D.G."/>
            <person name="Warner D."/>
        </authorList>
    </citation>
    <scope>NUCLEOTIDE SEQUENCE [LARGE SCALE GENOMIC DNA]</scope>
    <source>
        <strain evidence="1">180601</strain>
        <tissue evidence="1">Whole Body</tissue>
    </source>
</reference>
<gene>
    <name evidence="1" type="ORF">FWK35_00019541</name>
</gene>